<feature type="region of interest" description="Disordered" evidence="2">
    <location>
        <begin position="783"/>
        <end position="812"/>
    </location>
</feature>
<reference evidence="4" key="1">
    <citation type="submission" date="2025-08" db="UniProtKB">
        <authorList>
            <consortium name="Ensembl"/>
        </authorList>
    </citation>
    <scope>IDENTIFICATION</scope>
</reference>
<keyword evidence="1" id="KW-0862">Zinc</keyword>
<evidence type="ECO:0000256" key="2">
    <source>
        <dbReference type="SAM" id="MobiDB-lite"/>
    </source>
</evidence>
<dbReference type="Pfam" id="PF14893">
    <property type="entry name" value="PNMA"/>
    <property type="match status" value="1"/>
</dbReference>
<evidence type="ECO:0000256" key="1">
    <source>
        <dbReference type="PROSITE-ProRule" id="PRU00047"/>
    </source>
</evidence>
<evidence type="ECO:0000313" key="5">
    <source>
        <dbReference type="Proteomes" id="UP000264800"/>
    </source>
</evidence>
<evidence type="ECO:0000259" key="3">
    <source>
        <dbReference type="PROSITE" id="PS50158"/>
    </source>
</evidence>
<dbReference type="InterPro" id="IPR001969">
    <property type="entry name" value="Aspartic_peptidase_AS"/>
</dbReference>
<protein>
    <recommendedName>
        <fullName evidence="3">CCHC-type domain-containing protein</fullName>
    </recommendedName>
</protein>
<proteinExistence type="predicted"/>
<keyword evidence="1" id="KW-0863">Zinc-finger</keyword>
<reference evidence="4" key="2">
    <citation type="submission" date="2025-09" db="UniProtKB">
        <authorList>
            <consortium name="Ensembl"/>
        </authorList>
    </citation>
    <scope>IDENTIFICATION</scope>
</reference>
<dbReference type="GO" id="GO:0003676">
    <property type="term" value="F:nucleic acid binding"/>
    <property type="evidence" value="ECO:0007669"/>
    <property type="project" value="InterPro"/>
</dbReference>
<dbReference type="InterPro" id="IPR048270">
    <property type="entry name" value="PNMA_C"/>
</dbReference>
<dbReference type="InterPro" id="IPR036875">
    <property type="entry name" value="Znf_CCHC_sf"/>
</dbReference>
<dbReference type="Proteomes" id="UP000264800">
    <property type="component" value="Unplaced"/>
</dbReference>
<dbReference type="InterPro" id="IPR026523">
    <property type="entry name" value="PNMA"/>
</dbReference>
<dbReference type="GO" id="GO:0006508">
    <property type="term" value="P:proteolysis"/>
    <property type="evidence" value="ECO:0007669"/>
    <property type="project" value="InterPro"/>
</dbReference>
<dbReference type="GO" id="GO:0004190">
    <property type="term" value="F:aspartic-type endopeptidase activity"/>
    <property type="evidence" value="ECO:0007669"/>
    <property type="project" value="InterPro"/>
</dbReference>
<feature type="region of interest" description="Disordered" evidence="2">
    <location>
        <begin position="367"/>
        <end position="393"/>
    </location>
</feature>
<dbReference type="SUPFAM" id="SSF50630">
    <property type="entry name" value="Acid proteases"/>
    <property type="match status" value="1"/>
</dbReference>
<dbReference type="Gene3D" id="4.10.60.10">
    <property type="entry name" value="Zinc finger, CCHC-type"/>
    <property type="match status" value="1"/>
</dbReference>
<feature type="domain" description="CCHC-type" evidence="3">
    <location>
        <begin position="449"/>
        <end position="464"/>
    </location>
</feature>
<feature type="compositionally biased region" description="Polar residues" evidence="2">
    <location>
        <begin position="380"/>
        <end position="393"/>
    </location>
</feature>
<dbReference type="PROSITE" id="PS50158">
    <property type="entry name" value="ZF_CCHC"/>
    <property type="match status" value="1"/>
</dbReference>
<evidence type="ECO:0000313" key="4">
    <source>
        <dbReference type="Ensembl" id="ENSKMAP00000027788.1"/>
    </source>
</evidence>
<dbReference type="InterPro" id="IPR021109">
    <property type="entry name" value="Peptidase_aspartic_dom_sf"/>
</dbReference>
<dbReference type="PANTHER" id="PTHR23095:SF51">
    <property type="entry name" value="PARANEOPLASTIC ANTIGEN MA1 HOMOLOG-RELATED"/>
    <property type="match status" value="1"/>
</dbReference>
<name>A0A3Q3BCQ2_KRYMA</name>
<dbReference type="PROSITE" id="PS00141">
    <property type="entry name" value="ASP_PROTEASE"/>
    <property type="match status" value="1"/>
</dbReference>
<dbReference type="SUPFAM" id="SSF57756">
    <property type="entry name" value="Retrovirus zinc finger-like domains"/>
    <property type="match status" value="1"/>
</dbReference>
<dbReference type="GeneTree" id="ENSGT01030000234522"/>
<keyword evidence="5" id="KW-1185">Reference proteome</keyword>
<dbReference type="Ensembl" id="ENSKMAT00000028135.1">
    <property type="protein sequence ID" value="ENSKMAP00000027788.1"/>
    <property type="gene ID" value="ENSKMAG00000020612.1"/>
</dbReference>
<dbReference type="AlphaFoldDB" id="A0A3Q3BCQ2"/>
<dbReference type="InterPro" id="IPR001878">
    <property type="entry name" value="Znf_CCHC"/>
</dbReference>
<dbReference type="GO" id="GO:0008270">
    <property type="term" value="F:zinc ion binding"/>
    <property type="evidence" value="ECO:0007669"/>
    <property type="project" value="UniProtKB-KW"/>
</dbReference>
<dbReference type="PANTHER" id="PTHR23095">
    <property type="entry name" value="PARANEOPLASTIC ANTIGEN"/>
    <property type="match status" value="1"/>
</dbReference>
<organism evidence="4 5">
    <name type="scientific">Kryptolebias marmoratus</name>
    <name type="common">Mangrove killifish</name>
    <name type="synonym">Rivulus marmoratus</name>
    <dbReference type="NCBI Taxonomy" id="37003"/>
    <lineage>
        <taxon>Eukaryota</taxon>
        <taxon>Metazoa</taxon>
        <taxon>Chordata</taxon>
        <taxon>Craniata</taxon>
        <taxon>Vertebrata</taxon>
        <taxon>Euteleostomi</taxon>
        <taxon>Actinopterygii</taxon>
        <taxon>Neopterygii</taxon>
        <taxon>Teleostei</taxon>
        <taxon>Neoteleostei</taxon>
        <taxon>Acanthomorphata</taxon>
        <taxon>Ovalentaria</taxon>
        <taxon>Atherinomorphae</taxon>
        <taxon>Cyprinodontiformes</taxon>
        <taxon>Rivulidae</taxon>
        <taxon>Kryptolebias</taxon>
    </lineage>
</organism>
<dbReference type="STRING" id="37003.ENSKMAP00000027788"/>
<sequence>LAVLLKRWCWGEGLEEAKALLVMVPEEVEIAKIEKTLETIKCLGRVRVRGRQFHTSLSCRMVLCECRENVPRENAPKEVLEPDSGQRWPIVTMDRDAASDDFTQKVKSLLDTEGKTMEDIQNLVTSSTPPRHNSDLPVNSTESILQAVGDLLEKTRKPQAEGGYRRLRLFSGNLPVPPSEEPFDHWLEQAWLMVEESDCTDKEKRRRLMESLKGPALEIAKSVRESNPEAGPDEYLEALESAFGNQPGEKLSDFLRRLERALTKVVQKGGLTSYNKDKARLEQLLRGAVASDLMLIQLRLREKKSSPPMFLQLLSEIRIEEEYEASRRKLNSSVHLVQTKPSQTDPTEIQNLKAEIKELKTKFATCMSKSPDAPEKRVSSVPQVQSSEGSDTQELAALKKQVRRLQQKVAQKGTAPEPSVQLASVAAVEATSTTRTPNRNRPPLEEQFCYRCGEKGHFVAKCQNPENQNKVIRKLIQTIRTMKDSPAASSSNTTDTSCNVKQGLLTSPTTAGIPEGLIGPPSIVPLKVNGQLCEALFDSGSQVTIIFESWYNTHLSSVPVHPVTGLDLWGLSESNVSYPYLGYTVVDIEYPAEITGVRHTVPVLALICPSPKEEQIPVIVGTNTSHVRNLVQECRKEGRDITRTLGIQAYGEMPTIPTHSSTLGSQDDQVGCVIWQGSSPLSLPPGKEVQVTCKVHFQQALGKEVLMVDSSPLAPLPGDVLLQPMVVPSHAVQVNNFRILVENQSARETIIPIGTVMGHIYRTESVISVPRQKHERAVFDSNQIDFGDSPVPEDWKDRKTETSGTPPRPLGY</sequence>
<keyword evidence="1" id="KW-0479">Metal-binding</keyword>
<dbReference type="InterPro" id="IPR048271">
    <property type="entry name" value="PNMA_N"/>
</dbReference>
<accession>A0A3Q3BCQ2</accession>
<dbReference type="SMART" id="SM00343">
    <property type="entry name" value="ZnF_C2HC"/>
    <property type="match status" value="1"/>
</dbReference>
<dbReference type="Pfam" id="PF20846">
    <property type="entry name" value="PNMA_N"/>
    <property type="match status" value="1"/>
</dbReference>